<dbReference type="InterPro" id="IPR000719">
    <property type="entry name" value="Prot_kinase_dom"/>
</dbReference>
<evidence type="ECO:0000259" key="2">
    <source>
        <dbReference type="PROSITE" id="PS50011"/>
    </source>
</evidence>
<evidence type="ECO:0000256" key="1">
    <source>
        <dbReference type="SAM" id="MobiDB-lite"/>
    </source>
</evidence>
<dbReference type="GO" id="GO:0044773">
    <property type="term" value="P:mitotic DNA damage checkpoint signaling"/>
    <property type="evidence" value="ECO:0007669"/>
    <property type="project" value="TreeGrafter"/>
</dbReference>
<proteinExistence type="predicted"/>
<comment type="caution">
    <text evidence="3">The sequence shown here is derived from an EMBL/GenBank/DDBJ whole genome shotgun (WGS) entry which is preliminary data.</text>
</comment>
<dbReference type="RefSeq" id="XP_028530812.1">
    <property type="nucleotide sequence ID" value="XM_028674462.1"/>
</dbReference>
<dbReference type="InterPro" id="IPR011009">
    <property type="entry name" value="Kinase-like_dom_sf"/>
</dbReference>
<dbReference type="GO" id="GO:0004674">
    <property type="term" value="F:protein serine/threonine kinase activity"/>
    <property type="evidence" value="ECO:0007669"/>
    <property type="project" value="UniProtKB-KW"/>
</dbReference>
<dbReference type="GeneID" id="39728971"/>
<keyword evidence="3" id="KW-0808">Transferase</keyword>
<dbReference type="OrthoDB" id="426518at2759"/>
<feature type="region of interest" description="Disordered" evidence="1">
    <location>
        <begin position="488"/>
        <end position="512"/>
    </location>
</feature>
<reference evidence="3" key="1">
    <citation type="submission" date="2015-04" db="EMBL/GenBank/DDBJ databases">
        <authorList>
            <consortium name="Pathogen Informatics"/>
        </authorList>
    </citation>
    <scope>NUCLEOTIDE SEQUENCE [LARGE SCALE GENOMIC DNA]</scope>
    <source>
        <strain evidence="3">8A</strain>
    </source>
</reference>
<name>A0A1J1H3E1_PLAGA</name>
<dbReference type="PROSITE" id="PS50011">
    <property type="entry name" value="PROTEIN_KINASE_DOM"/>
    <property type="match status" value="1"/>
</dbReference>
<dbReference type="GO" id="GO:0005634">
    <property type="term" value="C:nucleus"/>
    <property type="evidence" value="ECO:0007669"/>
    <property type="project" value="TreeGrafter"/>
</dbReference>
<gene>
    <name evidence="3" type="ORF">PGAL8A_00044600</name>
</gene>
<evidence type="ECO:0000313" key="3">
    <source>
        <dbReference type="EMBL" id="CRG98015.1"/>
    </source>
</evidence>
<dbReference type="OMA" id="NTINFLY"/>
<dbReference type="PANTHER" id="PTHR44167:SF24">
    <property type="entry name" value="SERINE_THREONINE-PROTEIN KINASE CHK2"/>
    <property type="match status" value="1"/>
</dbReference>
<dbReference type="GO" id="GO:0005524">
    <property type="term" value="F:ATP binding"/>
    <property type="evidence" value="ECO:0007669"/>
    <property type="project" value="InterPro"/>
</dbReference>
<dbReference type="AlphaFoldDB" id="A0A1J1H3E1"/>
<dbReference type="VEuPathDB" id="PlasmoDB:PGAL8A_00044600"/>
<dbReference type="Gene3D" id="1.10.510.10">
    <property type="entry name" value="Transferase(Phosphotransferase) domain 1"/>
    <property type="match status" value="2"/>
</dbReference>
<accession>A0A1J1H3E1</accession>
<organism evidence="3 4">
    <name type="scientific">Plasmodium gallinaceum</name>
    <dbReference type="NCBI Taxonomy" id="5849"/>
    <lineage>
        <taxon>Eukaryota</taxon>
        <taxon>Sar</taxon>
        <taxon>Alveolata</taxon>
        <taxon>Apicomplexa</taxon>
        <taxon>Aconoidasida</taxon>
        <taxon>Haemosporida</taxon>
        <taxon>Plasmodiidae</taxon>
        <taxon>Plasmodium</taxon>
        <taxon>Plasmodium (Haemamoeba)</taxon>
    </lineage>
</organism>
<evidence type="ECO:0000313" key="4">
    <source>
        <dbReference type="Proteomes" id="UP000220797"/>
    </source>
</evidence>
<feature type="domain" description="Protein kinase" evidence="2">
    <location>
        <begin position="731"/>
        <end position="1181"/>
    </location>
</feature>
<sequence length="1182" mass="143560">MDKKEHIEHSKSNKDSNDGNKKIIIKDIYYDYFNNKNTTSPFLNDLNKKNNSCYCIYNNKNNHHKKIKNMDNHYKCMSLQKYEINKSSKYMNKKLLNRTKRNINYSLDRHYSTLIIYYRIKKIMKYITKLIYLIHFYILRKKYKRNISLLLCSDNYKEHNKEKKKMKHKKKKDEYLCLCELSEFILISNRLININYLKKKKKKNQTKCYYNNCIKQTHIKLSKILNINFIKKYIRIVKMMKKKRIRNHIMKKTYVSNIYHSKITKIIKNIIIRSKYKKYLNFVNNKYIENRKNIFCNNEKMRRFNRCINCNTYYKKKRNDHYNKNNNCEMSNNIIDSNNNIYNKNKKNVSSNNKRCNKICIKYHKICYFYNKIYLYINNINKETKNQQGLNYFSYIRNHKNINLSSTLTNYKNEININSFNLSEETGIKISLNRKEDTYDLNEKIKKENIEKKIYIYENINNKQQLKKKKRKKRKEKGKKYVKYIKKNKNYSSEKKKKKRKKNKKNKFPKKVHKNYLSIKNKIKVEQTIKNYEKNFDLKIKSKEIEKIDNIENEKSVNKEREIYNKIEKRSLDNLEYKNSKVENEKYENRDIECLDNIKKKYNKKEKRSLDMFKKEHNVIQYEKEKCNEKIEKYLDKDFYFKNDVVNVEQVEINEEKSNENNEQCKKNSNNEDDEKNETFNETLKLLDSPKENNLLLIDNHNMLMKDSDIKIREKKFMECLQNCEYIKNNYKMIKLLRDNSPNFVYECFDINKKINVAIKSVCKEKQMSIMSYNTYINIYKTIQNMNNSNVIKIYDLIENQTHFFIIMELCEGCDLVEYVSNEKISFEKAKNIIYQLLNGINALHLNSIIHRDIKLDNLMFKDKNREHLVIIDFDMSVYIDNEYETQGWQKNNFYESETKDVFCENEFDINDSDKNEHDANHFDINQFEKNNYNENELNKTHFHTSMFNSDNLYTNKLYENNEEKNNLINYIPHMNNYTSIEKKNVTRSLNYEYMHSIENSLSAFTDNTEKTYINEDEKIIYNDLIIGTKEYMSPYCLKGIYSEKTDIYSIGVTIFIILFKNFPYFFEENSVNKWENDVIKKNENIVIPFSFLFHNLNSCHFIKLMDIHLINNNIYFCKNSYLLDHELKEIEKMENIKIDFTQIKINVKNIYLIEIMKKALSLDIEQQYSNVSEILENSLFC</sequence>
<dbReference type="PROSITE" id="PS00108">
    <property type="entry name" value="PROTEIN_KINASE_ST"/>
    <property type="match status" value="1"/>
</dbReference>
<keyword evidence="4" id="KW-1185">Reference proteome</keyword>
<keyword evidence="3" id="KW-0723">Serine/threonine-protein kinase</keyword>
<dbReference type="SMART" id="SM00220">
    <property type="entry name" value="S_TKc"/>
    <property type="match status" value="1"/>
</dbReference>
<dbReference type="SUPFAM" id="SSF56112">
    <property type="entry name" value="Protein kinase-like (PK-like)"/>
    <property type="match status" value="1"/>
</dbReference>
<dbReference type="Pfam" id="PF00069">
    <property type="entry name" value="Pkinase"/>
    <property type="match status" value="1"/>
</dbReference>
<dbReference type="Gene3D" id="3.30.200.20">
    <property type="entry name" value="Phosphorylase Kinase, domain 1"/>
    <property type="match status" value="1"/>
</dbReference>
<protein>
    <submittedName>
        <fullName evidence="3">Serine/threonine protein kinase, putative</fullName>
    </submittedName>
</protein>
<dbReference type="EMBL" id="CVMV01000132">
    <property type="protein sequence ID" value="CRG98015.1"/>
    <property type="molecule type" value="Genomic_DNA"/>
</dbReference>
<dbReference type="PANTHER" id="PTHR44167">
    <property type="entry name" value="OVARIAN-SPECIFIC SERINE/THREONINE-PROTEIN KINASE LOK-RELATED"/>
    <property type="match status" value="1"/>
</dbReference>
<dbReference type="InterPro" id="IPR008271">
    <property type="entry name" value="Ser/Thr_kinase_AS"/>
</dbReference>
<feature type="compositionally biased region" description="Basic and acidic residues" evidence="1">
    <location>
        <begin position="654"/>
        <end position="670"/>
    </location>
</feature>
<dbReference type="Proteomes" id="UP000220797">
    <property type="component" value="Unassembled WGS sequence"/>
</dbReference>
<dbReference type="CDD" id="cd00180">
    <property type="entry name" value="PKc"/>
    <property type="match status" value="1"/>
</dbReference>
<keyword evidence="3" id="KW-0418">Kinase</keyword>
<feature type="region of interest" description="Disordered" evidence="1">
    <location>
        <begin position="654"/>
        <end position="677"/>
    </location>
</feature>